<dbReference type="EMBL" id="LRGB01000662">
    <property type="protein sequence ID" value="KZS17071.1"/>
    <property type="molecule type" value="Genomic_DNA"/>
</dbReference>
<reference evidence="1 2" key="1">
    <citation type="submission" date="2016-03" db="EMBL/GenBank/DDBJ databases">
        <title>EvidentialGene: Evidence-directed Construction of Genes on Genomes.</title>
        <authorList>
            <person name="Gilbert D.G."/>
            <person name="Choi J.-H."/>
            <person name="Mockaitis K."/>
            <person name="Colbourne J."/>
            <person name="Pfrender M."/>
        </authorList>
    </citation>
    <scope>NUCLEOTIDE SEQUENCE [LARGE SCALE GENOMIC DNA]</scope>
    <source>
        <strain evidence="1 2">Xinb3</strain>
        <tissue evidence="1">Complete organism</tissue>
    </source>
</reference>
<sequence length="124" mass="14664">MFPSVFFQRSTSLNHFKESFFFLIIFQNTNNAKTVFFEQRAICLHRWLLLVDFLFVLQVVECLFDICSGRIEKSSMCVAMGIKRRRICDLKKKRERNGSSSFVMDVCLCVKRNDHIFGVESYKQ</sequence>
<gene>
    <name evidence="1" type="ORF">APZ42_017085</name>
</gene>
<evidence type="ECO:0000313" key="2">
    <source>
        <dbReference type="Proteomes" id="UP000076858"/>
    </source>
</evidence>
<organism evidence="1 2">
    <name type="scientific">Daphnia magna</name>
    <dbReference type="NCBI Taxonomy" id="35525"/>
    <lineage>
        <taxon>Eukaryota</taxon>
        <taxon>Metazoa</taxon>
        <taxon>Ecdysozoa</taxon>
        <taxon>Arthropoda</taxon>
        <taxon>Crustacea</taxon>
        <taxon>Branchiopoda</taxon>
        <taxon>Diplostraca</taxon>
        <taxon>Cladocera</taxon>
        <taxon>Anomopoda</taxon>
        <taxon>Daphniidae</taxon>
        <taxon>Daphnia</taxon>
    </lineage>
</organism>
<accession>A0A165A1E1</accession>
<dbReference type="AlphaFoldDB" id="A0A165A1E1"/>
<comment type="caution">
    <text evidence="1">The sequence shown here is derived from an EMBL/GenBank/DDBJ whole genome shotgun (WGS) entry which is preliminary data.</text>
</comment>
<evidence type="ECO:0000313" key="1">
    <source>
        <dbReference type="EMBL" id="KZS17071.1"/>
    </source>
</evidence>
<protein>
    <submittedName>
        <fullName evidence="1">Uncharacterized protein</fullName>
    </submittedName>
</protein>
<proteinExistence type="predicted"/>
<dbReference type="Proteomes" id="UP000076858">
    <property type="component" value="Unassembled WGS sequence"/>
</dbReference>
<name>A0A165A1E1_9CRUS</name>
<keyword evidence="2" id="KW-1185">Reference proteome</keyword>